<protein>
    <submittedName>
        <fullName evidence="1">9431_t:CDS:1</fullName>
    </submittedName>
</protein>
<evidence type="ECO:0000313" key="2">
    <source>
        <dbReference type="Proteomes" id="UP000789920"/>
    </source>
</evidence>
<sequence>NFSYPVSYNVINFFNHIMNKHSYVKLETYSRFNMAFIENVEVDDAEI</sequence>
<keyword evidence="2" id="KW-1185">Reference proteome</keyword>
<gene>
    <name evidence="1" type="ORF">RPERSI_LOCUS14417</name>
</gene>
<organism evidence="1 2">
    <name type="scientific">Racocetra persica</name>
    <dbReference type="NCBI Taxonomy" id="160502"/>
    <lineage>
        <taxon>Eukaryota</taxon>
        <taxon>Fungi</taxon>
        <taxon>Fungi incertae sedis</taxon>
        <taxon>Mucoromycota</taxon>
        <taxon>Glomeromycotina</taxon>
        <taxon>Glomeromycetes</taxon>
        <taxon>Diversisporales</taxon>
        <taxon>Gigasporaceae</taxon>
        <taxon>Racocetra</taxon>
    </lineage>
</organism>
<evidence type="ECO:0000313" key="1">
    <source>
        <dbReference type="EMBL" id="CAG8753298.1"/>
    </source>
</evidence>
<proteinExistence type="predicted"/>
<comment type="caution">
    <text evidence="1">The sequence shown here is derived from an EMBL/GenBank/DDBJ whole genome shotgun (WGS) entry which is preliminary data.</text>
</comment>
<reference evidence="1" key="1">
    <citation type="submission" date="2021-06" db="EMBL/GenBank/DDBJ databases">
        <authorList>
            <person name="Kallberg Y."/>
            <person name="Tangrot J."/>
            <person name="Rosling A."/>
        </authorList>
    </citation>
    <scope>NUCLEOTIDE SEQUENCE</scope>
    <source>
        <strain evidence="1">MA461A</strain>
    </source>
</reference>
<dbReference type="EMBL" id="CAJVQC010033204">
    <property type="protein sequence ID" value="CAG8753298.1"/>
    <property type="molecule type" value="Genomic_DNA"/>
</dbReference>
<accession>A0ACA9QID2</accession>
<dbReference type="Proteomes" id="UP000789920">
    <property type="component" value="Unassembled WGS sequence"/>
</dbReference>
<feature type="non-terminal residue" evidence="1">
    <location>
        <position position="1"/>
    </location>
</feature>
<name>A0ACA9QID2_9GLOM</name>